<keyword evidence="4 8" id="KW-0863">Zinc-finger</keyword>
<dbReference type="PROSITE" id="PS50089">
    <property type="entry name" value="ZF_RING_2"/>
    <property type="match status" value="1"/>
</dbReference>
<keyword evidence="7 10" id="KW-0472">Membrane</keyword>
<evidence type="ECO:0000313" key="12">
    <source>
        <dbReference type="EMBL" id="KAK1615430.1"/>
    </source>
</evidence>
<evidence type="ECO:0000256" key="7">
    <source>
        <dbReference type="ARBA" id="ARBA00023136"/>
    </source>
</evidence>
<evidence type="ECO:0000256" key="10">
    <source>
        <dbReference type="SAM" id="Phobius"/>
    </source>
</evidence>
<dbReference type="Pfam" id="PF13639">
    <property type="entry name" value="zf-RING_2"/>
    <property type="match status" value="1"/>
</dbReference>
<evidence type="ECO:0000256" key="4">
    <source>
        <dbReference type="ARBA" id="ARBA00022771"/>
    </source>
</evidence>
<dbReference type="GO" id="GO:0008270">
    <property type="term" value="F:zinc ion binding"/>
    <property type="evidence" value="ECO:0007669"/>
    <property type="project" value="UniProtKB-KW"/>
</dbReference>
<dbReference type="SUPFAM" id="SSF57850">
    <property type="entry name" value="RING/U-box"/>
    <property type="match status" value="1"/>
</dbReference>
<dbReference type="Proteomes" id="UP001231189">
    <property type="component" value="Unassembled WGS sequence"/>
</dbReference>
<evidence type="ECO:0000256" key="6">
    <source>
        <dbReference type="ARBA" id="ARBA00022989"/>
    </source>
</evidence>
<evidence type="ECO:0000256" key="1">
    <source>
        <dbReference type="ARBA" id="ARBA00004370"/>
    </source>
</evidence>
<gene>
    <name evidence="12" type="ORF">QYE76_020947</name>
</gene>
<dbReference type="GO" id="GO:0016020">
    <property type="term" value="C:membrane"/>
    <property type="evidence" value="ECO:0007669"/>
    <property type="project" value="UniProtKB-SubCell"/>
</dbReference>
<evidence type="ECO:0000313" key="13">
    <source>
        <dbReference type="Proteomes" id="UP001231189"/>
    </source>
</evidence>
<evidence type="ECO:0000256" key="8">
    <source>
        <dbReference type="PROSITE-ProRule" id="PRU00175"/>
    </source>
</evidence>
<evidence type="ECO:0000256" key="3">
    <source>
        <dbReference type="ARBA" id="ARBA00022723"/>
    </source>
</evidence>
<keyword evidence="3" id="KW-0479">Metal-binding</keyword>
<feature type="region of interest" description="Disordered" evidence="9">
    <location>
        <begin position="1"/>
        <end position="39"/>
    </location>
</feature>
<evidence type="ECO:0000256" key="9">
    <source>
        <dbReference type="SAM" id="MobiDB-lite"/>
    </source>
</evidence>
<keyword evidence="2 10" id="KW-0812">Transmembrane</keyword>
<feature type="domain" description="RING-type" evidence="11">
    <location>
        <begin position="138"/>
        <end position="180"/>
    </location>
</feature>
<dbReference type="InterPro" id="IPR001841">
    <property type="entry name" value="Znf_RING"/>
</dbReference>
<comment type="caution">
    <text evidence="12">The sequence shown here is derived from an EMBL/GenBank/DDBJ whole genome shotgun (WGS) entry which is preliminary data.</text>
</comment>
<dbReference type="PANTHER" id="PTHR46539:SF9">
    <property type="entry name" value="RING-H2 FINGER PROTEIN ATL56"/>
    <property type="match status" value="1"/>
</dbReference>
<dbReference type="InterPro" id="IPR013083">
    <property type="entry name" value="Znf_RING/FYVE/PHD"/>
</dbReference>
<organism evidence="12 13">
    <name type="scientific">Lolium multiflorum</name>
    <name type="common">Italian ryegrass</name>
    <name type="synonym">Lolium perenne subsp. multiflorum</name>
    <dbReference type="NCBI Taxonomy" id="4521"/>
    <lineage>
        <taxon>Eukaryota</taxon>
        <taxon>Viridiplantae</taxon>
        <taxon>Streptophyta</taxon>
        <taxon>Embryophyta</taxon>
        <taxon>Tracheophyta</taxon>
        <taxon>Spermatophyta</taxon>
        <taxon>Magnoliopsida</taxon>
        <taxon>Liliopsida</taxon>
        <taxon>Poales</taxon>
        <taxon>Poaceae</taxon>
        <taxon>BOP clade</taxon>
        <taxon>Pooideae</taxon>
        <taxon>Poodae</taxon>
        <taxon>Poeae</taxon>
        <taxon>Poeae Chloroplast Group 2 (Poeae type)</taxon>
        <taxon>Loliodinae</taxon>
        <taxon>Loliinae</taxon>
        <taxon>Lolium</taxon>
    </lineage>
</organism>
<name>A0AAD8R767_LOLMU</name>
<dbReference type="PANTHER" id="PTHR46539">
    <property type="entry name" value="E3 UBIQUITIN-PROTEIN LIGASE ATL42"/>
    <property type="match status" value="1"/>
</dbReference>
<sequence>MAPPAAVEASSSSSSSACAAAPETPHPHREEAAKPRCRPSRPAVGAWARVVSMGVQGCVMAAALALFLLFAFAACLLMMALVFSARAFRRQGSRYRPFSPDDDLPPPPPQPRPVGLAPAQITRLPCFDSSPFDMPSTCVVCLEASRAGQRWRKLPPCGHAFHAACVDPWLRLSPACPVCRATVAVPTEKS</sequence>
<protein>
    <recommendedName>
        <fullName evidence="11">RING-type domain-containing protein</fullName>
    </recommendedName>
</protein>
<feature type="region of interest" description="Disordered" evidence="9">
    <location>
        <begin position="96"/>
        <end position="115"/>
    </location>
</feature>
<keyword evidence="13" id="KW-1185">Reference proteome</keyword>
<evidence type="ECO:0000256" key="2">
    <source>
        <dbReference type="ARBA" id="ARBA00022692"/>
    </source>
</evidence>
<comment type="subcellular location">
    <subcellularLocation>
        <location evidence="1">Membrane</location>
    </subcellularLocation>
</comment>
<keyword evidence="6 10" id="KW-1133">Transmembrane helix</keyword>
<dbReference type="AlphaFoldDB" id="A0AAD8R767"/>
<dbReference type="Gene3D" id="3.30.40.10">
    <property type="entry name" value="Zinc/RING finger domain, C3HC4 (zinc finger)"/>
    <property type="match status" value="1"/>
</dbReference>
<feature type="compositionally biased region" description="Low complexity" evidence="9">
    <location>
        <begin position="1"/>
        <end position="22"/>
    </location>
</feature>
<evidence type="ECO:0000259" key="11">
    <source>
        <dbReference type="PROSITE" id="PS50089"/>
    </source>
</evidence>
<dbReference type="EMBL" id="JAUUTY010000006">
    <property type="protein sequence ID" value="KAK1615430.1"/>
    <property type="molecule type" value="Genomic_DNA"/>
</dbReference>
<feature type="transmembrane region" description="Helical" evidence="10">
    <location>
        <begin position="59"/>
        <end position="85"/>
    </location>
</feature>
<feature type="compositionally biased region" description="Basic and acidic residues" evidence="9">
    <location>
        <begin position="25"/>
        <end position="34"/>
    </location>
</feature>
<reference evidence="12" key="1">
    <citation type="submission" date="2023-07" db="EMBL/GenBank/DDBJ databases">
        <title>A chromosome-level genome assembly of Lolium multiflorum.</title>
        <authorList>
            <person name="Chen Y."/>
            <person name="Copetti D."/>
            <person name="Kolliker R."/>
            <person name="Studer B."/>
        </authorList>
    </citation>
    <scope>NUCLEOTIDE SEQUENCE</scope>
    <source>
        <strain evidence="12">02402/16</strain>
        <tissue evidence="12">Leaf</tissue>
    </source>
</reference>
<keyword evidence="5" id="KW-0862">Zinc</keyword>
<proteinExistence type="predicted"/>
<dbReference type="SMART" id="SM00184">
    <property type="entry name" value="RING"/>
    <property type="match status" value="1"/>
</dbReference>
<accession>A0AAD8R767</accession>
<evidence type="ECO:0000256" key="5">
    <source>
        <dbReference type="ARBA" id="ARBA00022833"/>
    </source>
</evidence>